<feature type="transmembrane region" description="Helical" evidence="1">
    <location>
        <begin position="208"/>
        <end position="230"/>
    </location>
</feature>
<dbReference type="GO" id="GO:0008237">
    <property type="term" value="F:metallopeptidase activity"/>
    <property type="evidence" value="ECO:0007669"/>
    <property type="project" value="UniProtKB-KW"/>
</dbReference>
<name>A0ABX8X578_9CYAN</name>
<evidence type="ECO:0000313" key="4">
    <source>
        <dbReference type="Proteomes" id="UP000826540"/>
    </source>
</evidence>
<accession>A0ABX8X578</accession>
<feature type="transmembrane region" description="Helical" evidence="1">
    <location>
        <begin position="176"/>
        <end position="196"/>
    </location>
</feature>
<sequence>MIFSSVFFSLIEPSVNNTLLALLKNAPVVFFVMAFFLVWVVCWLPLAAISAFILNLQLNKPLQPEQKIPLLVSLYLLVPLILWGINWLGFGSFADYGLVGNLNIFGSLWLGLGLGVLGLVIVFTCQFWLGWCYLEKSNIKLIPGILLPISLVALFVGGIEELLFRGFLLTTLEKDYPIWLAAIISSLIFALLHLVWEQRETIPQIPGLWLMGMVLVLARLADGGSLGIAWGLHAGWVWAIATIDTAGLITYTGKVSEWVTGKNKKPLAGLAGVLCVLVTGVILWWFVELVLS</sequence>
<keyword evidence="4" id="KW-1185">Reference proteome</keyword>
<feature type="transmembrane region" description="Helical" evidence="1">
    <location>
        <begin position="108"/>
        <end position="129"/>
    </location>
</feature>
<dbReference type="PANTHER" id="PTHR39430:SF1">
    <property type="entry name" value="PROTEASE"/>
    <property type="match status" value="1"/>
</dbReference>
<keyword evidence="1" id="KW-0812">Transmembrane</keyword>
<dbReference type="PANTHER" id="PTHR39430">
    <property type="entry name" value="MEMBRANE-ASSOCIATED PROTEASE-RELATED"/>
    <property type="match status" value="1"/>
</dbReference>
<dbReference type="InterPro" id="IPR003675">
    <property type="entry name" value="Rce1/LyrA-like_dom"/>
</dbReference>
<dbReference type="EMBL" id="CP080598">
    <property type="protein sequence ID" value="QYX33870.1"/>
    <property type="molecule type" value="Genomic_DNA"/>
</dbReference>
<feature type="domain" description="CAAX prenyl protease 2/Lysostaphin resistance protein A-like" evidence="2">
    <location>
        <begin position="145"/>
        <end position="238"/>
    </location>
</feature>
<reference evidence="3 4" key="1">
    <citation type="journal article" date="2022" name="J. Am. Chem. Soc.">
        <title>Biosynthesis of Guanitoxin Enables Global Environmental Detection in Freshwater Cyanobacteria.</title>
        <authorList>
            <person name="Lima S.T."/>
            <person name="Fallon T.R."/>
            <person name="Cordoza J.L."/>
            <person name="Chekan J.R."/>
            <person name="Delbaje E."/>
            <person name="Hopiavuori A.R."/>
            <person name="Alvarenga D.O."/>
            <person name="Wood S.M."/>
            <person name="Luhavaya H."/>
            <person name="Baumgartner J.T."/>
            <person name="Dorr F.A."/>
            <person name="Etchegaray A."/>
            <person name="Pinto E."/>
            <person name="McKinnie S.M.K."/>
            <person name="Fiore M.F."/>
            <person name="Moore B.S."/>
        </authorList>
    </citation>
    <scope>NUCLEOTIDE SEQUENCE [LARGE SCALE GENOMIC DNA]</scope>
    <source>
        <strain evidence="3 4">ITEP-024</strain>
    </source>
</reference>
<keyword evidence="1" id="KW-1133">Transmembrane helix</keyword>
<feature type="transmembrane region" description="Helical" evidence="1">
    <location>
        <begin position="236"/>
        <end position="255"/>
    </location>
</feature>
<organism evidence="3 4">
    <name type="scientific">Sphaerospermopsis torques-reginae ITEP-024</name>
    <dbReference type="NCBI Taxonomy" id="984208"/>
    <lineage>
        <taxon>Bacteria</taxon>
        <taxon>Bacillati</taxon>
        <taxon>Cyanobacteriota</taxon>
        <taxon>Cyanophyceae</taxon>
        <taxon>Nostocales</taxon>
        <taxon>Aphanizomenonaceae</taxon>
        <taxon>Sphaerospermopsis</taxon>
        <taxon>Sphaerospermopsis torques-reginae</taxon>
    </lineage>
</organism>
<dbReference type="Pfam" id="PF02517">
    <property type="entry name" value="Rce1-like"/>
    <property type="match status" value="1"/>
</dbReference>
<keyword evidence="3" id="KW-0645">Protease</keyword>
<evidence type="ECO:0000313" key="3">
    <source>
        <dbReference type="EMBL" id="QYX33870.1"/>
    </source>
</evidence>
<feature type="transmembrane region" description="Helical" evidence="1">
    <location>
        <begin position="267"/>
        <end position="287"/>
    </location>
</feature>
<feature type="transmembrane region" description="Helical" evidence="1">
    <location>
        <begin position="141"/>
        <end position="164"/>
    </location>
</feature>
<dbReference type="RefSeq" id="WP_220611582.1">
    <property type="nucleotide sequence ID" value="NZ_CP080598.1"/>
</dbReference>
<keyword evidence="3" id="KW-0482">Metalloprotease</keyword>
<feature type="transmembrane region" description="Helical" evidence="1">
    <location>
        <begin position="28"/>
        <end position="56"/>
    </location>
</feature>
<keyword evidence="3" id="KW-0378">Hydrolase</keyword>
<dbReference type="Proteomes" id="UP000826540">
    <property type="component" value="Chromosome"/>
</dbReference>
<proteinExistence type="predicted"/>
<evidence type="ECO:0000256" key="1">
    <source>
        <dbReference type="SAM" id="Phobius"/>
    </source>
</evidence>
<evidence type="ECO:0000259" key="2">
    <source>
        <dbReference type="Pfam" id="PF02517"/>
    </source>
</evidence>
<keyword evidence="1" id="KW-0472">Membrane</keyword>
<gene>
    <name evidence="3" type="ORF">K2F26_11510</name>
</gene>
<protein>
    <submittedName>
        <fullName evidence="3">CPBP family intramembrane metalloprotease</fullName>
    </submittedName>
</protein>
<feature type="transmembrane region" description="Helical" evidence="1">
    <location>
        <begin position="68"/>
        <end position="88"/>
    </location>
</feature>